<dbReference type="OrthoDB" id="10260794at2759"/>
<feature type="compositionally biased region" description="Basic and acidic residues" evidence="1">
    <location>
        <begin position="533"/>
        <end position="555"/>
    </location>
</feature>
<dbReference type="AlphaFoldDB" id="A0A484G6J8"/>
<organism evidence="3 4">
    <name type="scientific">Colletotrichum orbiculare (strain 104-T / ATCC 96160 / CBS 514.97 / LARS 414 / MAFF 240422)</name>
    <name type="common">Cucumber anthracnose fungus</name>
    <name type="synonym">Colletotrichum lagenarium</name>
    <dbReference type="NCBI Taxonomy" id="1213857"/>
    <lineage>
        <taxon>Eukaryota</taxon>
        <taxon>Fungi</taxon>
        <taxon>Dikarya</taxon>
        <taxon>Ascomycota</taxon>
        <taxon>Pezizomycotina</taxon>
        <taxon>Sordariomycetes</taxon>
        <taxon>Hypocreomycetidae</taxon>
        <taxon>Glomerellales</taxon>
        <taxon>Glomerellaceae</taxon>
        <taxon>Colletotrichum</taxon>
        <taxon>Colletotrichum orbiculare species complex</taxon>
    </lineage>
</organism>
<dbReference type="STRING" id="1213857.A0A484G6J8"/>
<evidence type="ECO:0000256" key="1">
    <source>
        <dbReference type="SAM" id="MobiDB-lite"/>
    </source>
</evidence>
<dbReference type="PANTHER" id="PTHR12785:SF6">
    <property type="entry name" value="SPLICING FACTOR 3B SUBUNIT 2"/>
    <property type="match status" value="1"/>
</dbReference>
<feature type="compositionally biased region" description="Basic and acidic residues" evidence="1">
    <location>
        <begin position="498"/>
        <end position="513"/>
    </location>
</feature>
<comment type="caution">
    <text evidence="3">The sequence shown here is derived from an EMBL/GenBank/DDBJ whole genome shotgun (WGS) entry which is preliminary data.</text>
</comment>
<reference evidence="4" key="1">
    <citation type="journal article" date="2013" name="New Phytol.">
        <title>Comparative genomic and transcriptomic analyses reveal the hemibiotrophic stage shift of Colletotrichum fungi.</title>
        <authorList>
            <person name="Gan P."/>
            <person name="Ikeda K."/>
            <person name="Irieda H."/>
            <person name="Narusaka M."/>
            <person name="O'Connell R.J."/>
            <person name="Narusaka Y."/>
            <person name="Takano Y."/>
            <person name="Kubo Y."/>
            <person name="Shirasu K."/>
        </authorList>
    </citation>
    <scope>NUCLEOTIDE SEQUENCE [LARGE SCALE GENOMIC DNA]</scope>
    <source>
        <strain evidence="4">104-T / ATCC 96160 / CBS 514.97 / LARS 414 / MAFF 240422</strain>
    </source>
</reference>
<name>A0A484G6J8_COLOR</name>
<feature type="compositionally biased region" description="Low complexity" evidence="1">
    <location>
        <begin position="327"/>
        <end position="343"/>
    </location>
</feature>
<evidence type="ECO:0000313" key="3">
    <source>
        <dbReference type="EMBL" id="TDZ25085.1"/>
    </source>
</evidence>
<dbReference type="EMBL" id="AMCV02000002">
    <property type="protein sequence ID" value="TDZ25085.1"/>
    <property type="molecule type" value="Genomic_DNA"/>
</dbReference>
<feature type="compositionally biased region" description="Basic residues" evidence="1">
    <location>
        <begin position="10"/>
        <end position="19"/>
    </location>
</feature>
<feature type="compositionally biased region" description="Acidic residues" evidence="1">
    <location>
        <begin position="358"/>
        <end position="378"/>
    </location>
</feature>
<dbReference type="Proteomes" id="UP000014480">
    <property type="component" value="Unassembled WGS sequence"/>
</dbReference>
<feature type="region of interest" description="Disordered" evidence="1">
    <location>
        <begin position="459"/>
        <end position="513"/>
    </location>
</feature>
<keyword evidence="4" id="KW-1185">Reference proteome</keyword>
<proteinExistence type="predicted"/>
<reference evidence="4" key="2">
    <citation type="journal article" date="2019" name="Mol. Plant Microbe Interact.">
        <title>Genome sequence resources for four phytopathogenic fungi from the Colletotrichum orbiculare species complex.</title>
        <authorList>
            <person name="Gan P."/>
            <person name="Tsushima A."/>
            <person name="Narusaka M."/>
            <person name="Narusaka Y."/>
            <person name="Takano Y."/>
            <person name="Kubo Y."/>
            <person name="Shirasu K."/>
        </authorList>
    </citation>
    <scope>GENOME REANNOTATION</scope>
    <source>
        <strain evidence="4">104-T / ATCC 96160 / CBS 514.97 / LARS 414 / MAFF 240422</strain>
    </source>
</reference>
<dbReference type="Pfam" id="PF04037">
    <property type="entry name" value="DUF382"/>
    <property type="match status" value="1"/>
</dbReference>
<gene>
    <name evidence="3" type="primary">sap145</name>
    <name evidence="3" type="ORF">Cob_v001894</name>
</gene>
<evidence type="ECO:0000313" key="4">
    <source>
        <dbReference type="Proteomes" id="UP000014480"/>
    </source>
</evidence>
<sequence length="555" mass="62365">MAAPKMTKNQMRRAKKKEQKKAQAEPAEQSAETNDDQTADGAEPEKPADGLEAKKDVETSDEVQADGPVVDDINPDDEAFAMFKDIFQKFGASIEEDEVAKEANAGNTGEAFFDEDDIPSEDEEATGQTKLSKKKRKQLNKLSIAELKALVKVPDVVEWQDVSSTDPRLLVQIKAQRNVVPVPGHWQLKREYLSSKRGIEKPPFRLPKFIAETGITEMRDAVLEKQEQQSLKQKQRERVAPKMGKLDIDYQKLYDAFFRFQTKPELTRFDQRFGPPPSYPTLKIPGLNAPPPPGGSWGFHPGGWGKPPVDEFNRPLYGGDVFGLTNQPGAPAQQQVAQPAVAEPVEKTLWGELQPRDEESEEEESEEEDDDDEEEDEDVHGGGLQTPSGIETSTGMVSSVPTDYPGHGVETSVAGEMDLRKQRRGFDTEESSHPRSAYQVIPERQQRAEGFFGSDRVYDLKGSNVPVLGQEDDSRKRKKPGDVDVAIDVDSLQNNDGLSKDEVRRRFEEGKREDGIGAKWAYEEDLSEMIAQESRKRQKVDEKRTKEKKESKYRF</sequence>
<feature type="compositionally biased region" description="Acidic residues" evidence="1">
    <location>
        <begin position="112"/>
        <end position="125"/>
    </location>
</feature>
<dbReference type="PANTHER" id="PTHR12785">
    <property type="entry name" value="SPLICING FACTOR 3B"/>
    <property type="match status" value="1"/>
</dbReference>
<feature type="compositionally biased region" description="Polar residues" evidence="1">
    <location>
        <begin position="385"/>
        <end position="401"/>
    </location>
</feature>
<feature type="region of interest" description="Disordered" evidence="1">
    <location>
        <begin position="310"/>
        <end position="437"/>
    </location>
</feature>
<feature type="compositionally biased region" description="Basic and acidic residues" evidence="1">
    <location>
        <begin position="43"/>
        <end position="58"/>
    </location>
</feature>
<accession>A0A484G6J8</accession>
<feature type="domain" description="DUF382" evidence="2">
    <location>
        <begin position="153"/>
        <end position="271"/>
    </location>
</feature>
<feature type="region of interest" description="Disordered" evidence="1">
    <location>
        <begin position="103"/>
        <end position="134"/>
    </location>
</feature>
<dbReference type="InterPro" id="IPR052584">
    <property type="entry name" value="U2_snRNP_Complex_Component"/>
</dbReference>
<protein>
    <submittedName>
        <fullName evidence="3">Pre-mRNA-splicing factor sap145</fullName>
    </submittedName>
</protein>
<dbReference type="GO" id="GO:0005634">
    <property type="term" value="C:nucleus"/>
    <property type="evidence" value="ECO:0007669"/>
    <property type="project" value="InterPro"/>
</dbReference>
<dbReference type="InterPro" id="IPR007180">
    <property type="entry name" value="DUF382"/>
</dbReference>
<feature type="region of interest" description="Disordered" evidence="1">
    <location>
        <begin position="1"/>
        <end position="76"/>
    </location>
</feature>
<feature type="region of interest" description="Disordered" evidence="1">
    <location>
        <begin position="531"/>
        <end position="555"/>
    </location>
</feature>
<feature type="compositionally biased region" description="Basic and acidic residues" evidence="1">
    <location>
        <begin position="417"/>
        <end position="433"/>
    </location>
</feature>
<evidence type="ECO:0000259" key="2">
    <source>
        <dbReference type="Pfam" id="PF04037"/>
    </source>
</evidence>